<keyword evidence="9" id="KW-1185">Reference proteome</keyword>
<dbReference type="GO" id="GO:0006422">
    <property type="term" value="P:aspartyl-tRNA aminoacylation"/>
    <property type="evidence" value="ECO:0007669"/>
    <property type="project" value="InterPro"/>
</dbReference>
<gene>
    <name evidence="8" type="ORF">C2845_PM04G10890</name>
</gene>
<feature type="region of interest" description="Disordered" evidence="6">
    <location>
        <begin position="1"/>
        <end position="63"/>
    </location>
</feature>
<reference evidence="9" key="1">
    <citation type="journal article" date="2019" name="Nat. Commun.">
        <title>The genome of broomcorn millet.</title>
        <authorList>
            <person name="Zou C."/>
            <person name="Miki D."/>
            <person name="Li D."/>
            <person name="Tang Q."/>
            <person name="Xiao L."/>
            <person name="Rajput S."/>
            <person name="Deng P."/>
            <person name="Jia W."/>
            <person name="Huang R."/>
            <person name="Zhang M."/>
            <person name="Sun Y."/>
            <person name="Hu J."/>
            <person name="Fu X."/>
            <person name="Schnable P.S."/>
            <person name="Li F."/>
            <person name="Zhang H."/>
            <person name="Feng B."/>
            <person name="Zhu X."/>
            <person name="Liu R."/>
            <person name="Schnable J.C."/>
            <person name="Zhu J.-K."/>
            <person name="Zhang H."/>
        </authorList>
    </citation>
    <scope>NUCLEOTIDE SEQUENCE [LARGE SCALE GENOMIC DNA]</scope>
</reference>
<dbReference type="GO" id="GO:0005524">
    <property type="term" value="F:ATP binding"/>
    <property type="evidence" value="ECO:0007669"/>
    <property type="project" value="InterPro"/>
</dbReference>
<evidence type="ECO:0000256" key="1">
    <source>
        <dbReference type="ARBA" id="ARBA00022490"/>
    </source>
</evidence>
<proteinExistence type="predicted"/>
<comment type="caution">
    <text evidence="8">The sequence shown here is derived from an EMBL/GenBank/DDBJ whole genome shotgun (WGS) entry which is preliminary data.</text>
</comment>
<keyword evidence="1" id="KW-0963">Cytoplasm</keyword>
<dbReference type="SUPFAM" id="SSF50249">
    <property type="entry name" value="Nucleic acid-binding proteins"/>
    <property type="match status" value="1"/>
</dbReference>
<feature type="compositionally biased region" description="Low complexity" evidence="6">
    <location>
        <begin position="10"/>
        <end position="30"/>
    </location>
</feature>
<keyword evidence="4" id="KW-0067">ATP-binding</keyword>
<dbReference type="GO" id="GO:0004815">
    <property type="term" value="F:aspartate-tRNA ligase activity"/>
    <property type="evidence" value="ECO:0007669"/>
    <property type="project" value="InterPro"/>
</dbReference>
<dbReference type="GO" id="GO:0005829">
    <property type="term" value="C:cytosol"/>
    <property type="evidence" value="ECO:0007669"/>
    <property type="project" value="TreeGrafter"/>
</dbReference>
<dbReference type="InterPro" id="IPR012340">
    <property type="entry name" value="NA-bd_OB-fold"/>
</dbReference>
<feature type="domain" description="Aminoacyl-tRNA synthetase class II (D/K/N)" evidence="7">
    <location>
        <begin position="224"/>
        <end position="317"/>
    </location>
</feature>
<dbReference type="EMBL" id="PQIB02000011">
    <property type="protein sequence ID" value="RLM85778.1"/>
    <property type="molecule type" value="Genomic_DNA"/>
</dbReference>
<evidence type="ECO:0000256" key="4">
    <source>
        <dbReference type="ARBA" id="ARBA00022840"/>
    </source>
</evidence>
<evidence type="ECO:0000256" key="2">
    <source>
        <dbReference type="ARBA" id="ARBA00022598"/>
    </source>
</evidence>
<evidence type="ECO:0000259" key="7">
    <source>
        <dbReference type="Pfam" id="PF00152"/>
    </source>
</evidence>
<feature type="compositionally biased region" description="Low complexity" evidence="6">
    <location>
        <begin position="48"/>
        <end position="58"/>
    </location>
</feature>
<dbReference type="InterPro" id="IPR045864">
    <property type="entry name" value="aa-tRNA-synth_II/BPL/LPL"/>
</dbReference>
<dbReference type="Pfam" id="PF00152">
    <property type="entry name" value="tRNA-synt_2"/>
    <property type="match status" value="1"/>
</dbReference>
<dbReference type="Proteomes" id="UP000275267">
    <property type="component" value="Unassembled WGS sequence"/>
</dbReference>
<dbReference type="STRING" id="4540.A0A3L6QQL7"/>
<dbReference type="SUPFAM" id="SSF55681">
    <property type="entry name" value="Class II aaRS and biotin synthetases"/>
    <property type="match status" value="1"/>
</dbReference>
<evidence type="ECO:0000313" key="9">
    <source>
        <dbReference type="Proteomes" id="UP000275267"/>
    </source>
</evidence>
<name>A0A3L6QQL7_PANMI</name>
<evidence type="ECO:0000256" key="6">
    <source>
        <dbReference type="SAM" id="MobiDB-lite"/>
    </source>
</evidence>
<keyword evidence="3" id="KW-0547">Nucleotide-binding</keyword>
<dbReference type="PANTHER" id="PTHR43450:SF1">
    <property type="entry name" value="ASPARTATE--TRNA LIGASE, CYTOPLASMIC"/>
    <property type="match status" value="1"/>
</dbReference>
<dbReference type="OrthoDB" id="372395at2759"/>
<dbReference type="Gene3D" id="3.30.930.10">
    <property type="entry name" value="Bira Bifunctional Protein, Domain 2"/>
    <property type="match status" value="2"/>
</dbReference>
<evidence type="ECO:0000256" key="3">
    <source>
        <dbReference type="ARBA" id="ARBA00022741"/>
    </source>
</evidence>
<dbReference type="Gene3D" id="2.40.50.140">
    <property type="entry name" value="Nucleic acid-binding proteins"/>
    <property type="match status" value="1"/>
</dbReference>
<evidence type="ECO:0000256" key="5">
    <source>
        <dbReference type="ARBA" id="ARBA00023146"/>
    </source>
</evidence>
<dbReference type="GO" id="GO:0003723">
    <property type="term" value="F:RNA binding"/>
    <property type="evidence" value="ECO:0007669"/>
    <property type="project" value="TreeGrafter"/>
</dbReference>
<dbReference type="PANTHER" id="PTHR43450">
    <property type="entry name" value="ASPARTYL-TRNA SYNTHETASE"/>
    <property type="match status" value="1"/>
</dbReference>
<dbReference type="AlphaFoldDB" id="A0A3L6QQL7"/>
<dbReference type="GO" id="GO:0017101">
    <property type="term" value="C:aminoacyl-tRNA synthetase multienzyme complex"/>
    <property type="evidence" value="ECO:0007669"/>
    <property type="project" value="TreeGrafter"/>
</dbReference>
<keyword evidence="2" id="KW-0436">Ligase</keyword>
<sequence>MSSEPPPSASPSAAADQLAADLSASATLSKKQQKKDARKAEKAEKAAQRQQQQQTAAAAEEDPFAANYGDVPVGDVQSKAVSGRSWTKVGDLDEGAAGRAVLVRGAAQAIRPVSKKMAFVVLRQSMSTVQCVLVASTDACVSTQMVKFATALSKESIVDIEGVVSLPKEPLKATTQQVEIQVRKIYCINRATPTLPINLEDAARSEAEFEKAEQAGEKLVRVGQDTRLNYRAIDLRTPSNQAVFRIQCQVENKFREYLLSKDFVGIHTPKLIAGSSEGGAAVFKLLYNGQPACLAQSPQLYKQMAICGGFKCVFEVCDIIDGLFVSIFKHLTTNCKKELETLNGQYPFEPLKYLEKTLKLTYEEGIQMLKEAGTEIEPMGDLNTEAEKKLGRLVREKYGTDVFILYCYPLAVRPFYTMPCYDNPAYSNSFDVFIRDCG</sequence>
<dbReference type="InterPro" id="IPR004364">
    <property type="entry name" value="Aa-tRNA-synt_II"/>
</dbReference>
<dbReference type="CDD" id="cd04320">
    <property type="entry name" value="AspRS_cyto_N"/>
    <property type="match status" value="1"/>
</dbReference>
<dbReference type="InterPro" id="IPR004523">
    <property type="entry name" value="Asp-tRNA_synthase_2"/>
</dbReference>
<evidence type="ECO:0000313" key="8">
    <source>
        <dbReference type="EMBL" id="RLM85778.1"/>
    </source>
</evidence>
<feature type="compositionally biased region" description="Basic and acidic residues" evidence="6">
    <location>
        <begin position="34"/>
        <end position="47"/>
    </location>
</feature>
<dbReference type="FunFam" id="2.40.50.140:FF:000132">
    <property type="entry name" value="Aspartyl-tRNA synthetase, cytoplasmic"/>
    <property type="match status" value="1"/>
</dbReference>
<accession>A0A3L6QQL7</accession>
<organism evidence="8 9">
    <name type="scientific">Panicum miliaceum</name>
    <name type="common">Proso millet</name>
    <name type="synonym">Broomcorn millet</name>
    <dbReference type="NCBI Taxonomy" id="4540"/>
    <lineage>
        <taxon>Eukaryota</taxon>
        <taxon>Viridiplantae</taxon>
        <taxon>Streptophyta</taxon>
        <taxon>Embryophyta</taxon>
        <taxon>Tracheophyta</taxon>
        <taxon>Spermatophyta</taxon>
        <taxon>Magnoliopsida</taxon>
        <taxon>Liliopsida</taxon>
        <taxon>Poales</taxon>
        <taxon>Poaceae</taxon>
        <taxon>PACMAD clade</taxon>
        <taxon>Panicoideae</taxon>
        <taxon>Panicodae</taxon>
        <taxon>Paniceae</taxon>
        <taxon>Panicinae</taxon>
        <taxon>Panicum</taxon>
        <taxon>Panicum sect. Panicum</taxon>
    </lineage>
</organism>
<protein>
    <submittedName>
        <fullName evidence="8">Aspartate--tRNA ligase 2, cytoplasmic-like</fullName>
    </submittedName>
</protein>
<keyword evidence="5" id="KW-0030">Aminoacyl-tRNA synthetase</keyword>